<organism evidence="3 4">
    <name type="scientific">Ectothiorhodospira marina</name>
    <dbReference type="NCBI Taxonomy" id="1396821"/>
    <lineage>
        <taxon>Bacteria</taxon>
        <taxon>Pseudomonadati</taxon>
        <taxon>Pseudomonadota</taxon>
        <taxon>Gammaproteobacteria</taxon>
        <taxon>Chromatiales</taxon>
        <taxon>Ectothiorhodospiraceae</taxon>
        <taxon>Ectothiorhodospira</taxon>
    </lineage>
</organism>
<dbReference type="OrthoDB" id="7063364at2"/>
<feature type="signal peptide" evidence="1">
    <location>
        <begin position="1"/>
        <end position="21"/>
    </location>
</feature>
<dbReference type="PROSITE" id="PS51257">
    <property type="entry name" value="PROKAR_LIPOPROTEIN"/>
    <property type="match status" value="1"/>
</dbReference>
<dbReference type="Proteomes" id="UP000199256">
    <property type="component" value="Unassembled WGS sequence"/>
</dbReference>
<name>A0A1H7LEK9_9GAMM</name>
<evidence type="ECO:0000259" key="2">
    <source>
        <dbReference type="Pfam" id="PF14343"/>
    </source>
</evidence>
<gene>
    <name evidence="3" type="ORF">SAMN05444515_107112</name>
</gene>
<reference evidence="4" key="1">
    <citation type="submission" date="2016-10" db="EMBL/GenBank/DDBJ databases">
        <authorList>
            <person name="Varghese N."/>
            <person name="Submissions S."/>
        </authorList>
    </citation>
    <scope>NUCLEOTIDE SEQUENCE [LARGE SCALE GENOMIC DNA]</scope>
    <source>
        <strain evidence="4">DSM 241</strain>
    </source>
</reference>
<sequence length="170" mass="18404">MTYIRQTLLLTACVAILPALGGCPGALPENASQAAQVRVLASGAHCGHDEATPRVHILRDATALQQALDHTGLRVENNARPDFDDERVILIHQGQKPTLGYSLELADNSVRILNQVGRLQVLNREPPADAIVAQALSSPCLLLVMERRPMESLQVKDQHDTLLGESALKP</sequence>
<dbReference type="EMBL" id="FOAA01000007">
    <property type="protein sequence ID" value="SEK97270.1"/>
    <property type="molecule type" value="Genomic_DNA"/>
</dbReference>
<dbReference type="STRING" id="1396821.SAMN05444515_107112"/>
<accession>A0A1H7LEK9</accession>
<dbReference type="RefSeq" id="WP_090253128.1">
    <property type="nucleotide sequence ID" value="NZ_FOAA01000007.1"/>
</dbReference>
<evidence type="ECO:0000313" key="4">
    <source>
        <dbReference type="Proteomes" id="UP000199256"/>
    </source>
</evidence>
<feature type="domain" description="PrcB C-terminal" evidence="2">
    <location>
        <begin position="88"/>
        <end position="145"/>
    </location>
</feature>
<dbReference type="Pfam" id="PF14343">
    <property type="entry name" value="PrcB_C"/>
    <property type="match status" value="1"/>
</dbReference>
<keyword evidence="4" id="KW-1185">Reference proteome</keyword>
<feature type="chain" id="PRO_5011468417" evidence="1">
    <location>
        <begin position="22"/>
        <end position="170"/>
    </location>
</feature>
<dbReference type="AlphaFoldDB" id="A0A1H7LEK9"/>
<protein>
    <submittedName>
        <fullName evidence="3">PrcB C-terminal</fullName>
    </submittedName>
</protein>
<evidence type="ECO:0000256" key="1">
    <source>
        <dbReference type="SAM" id="SignalP"/>
    </source>
</evidence>
<proteinExistence type="predicted"/>
<evidence type="ECO:0000313" key="3">
    <source>
        <dbReference type="EMBL" id="SEK97270.1"/>
    </source>
</evidence>
<keyword evidence="1" id="KW-0732">Signal</keyword>
<dbReference type="InterPro" id="IPR025748">
    <property type="entry name" value="PrcB_C_dom"/>
</dbReference>